<feature type="domain" description="GHMP kinase N-terminal" evidence="14">
    <location>
        <begin position="156"/>
        <end position="223"/>
    </location>
</feature>
<name>A0A6A4ILI6_9AGAR</name>
<dbReference type="GO" id="GO:0010142">
    <property type="term" value="P:farnesyl diphosphate biosynthetic process, mevalonate pathway"/>
    <property type="evidence" value="ECO:0007669"/>
    <property type="project" value="TreeGrafter"/>
</dbReference>
<evidence type="ECO:0000256" key="12">
    <source>
        <dbReference type="ARBA" id="ARBA00029326"/>
    </source>
</evidence>
<comment type="similarity">
    <text evidence="2 13">Belongs to the GHMP kinase family. Mevalonate kinase subfamily.</text>
</comment>
<dbReference type="EC" id="2.7.4.2" evidence="3 13"/>
<accession>A0A6A4ILI6</accession>
<dbReference type="InterPro" id="IPR035102">
    <property type="entry name" value="Phosphomevalonate_kinase"/>
</dbReference>
<evidence type="ECO:0000256" key="6">
    <source>
        <dbReference type="ARBA" id="ARBA00022741"/>
    </source>
</evidence>
<proteinExistence type="inferred from homology"/>
<dbReference type="InterPro" id="IPR006204">
    <property type="entry name" value="GHMP_kinase_N_dom"/>
</dbReference>
<feature type="domain" description="GHMP kinase C-terminal" evidence="15">
    <location>
        <begin position="374"/>
        <end position="427"/>
    </location>
</feature>
<dbReference type="InterPro" id="IPR016005">
    <property type="entry name" value="Erg8"/>
</dbReference>
<dbReference type="InterPro" id="IPR014721">
    <property type="entry name" value="Ribsml_uS5_D2-typ_fold_subgr"/>
</dbReference>
<evidence type="ECO:0000256" key="2">
    <source>
        <dbReference type="ARBA" id="ARBA00006495"/>
    </source>
</evidence>
<comment type="pathway">
    <text evidence="1 13">Isoprenoid biosynthesis; isopentenyl diphosphate biosynthesis via mevalonate pathway; isopentenyl diphosphate from (R)-mevalonate: step 2/3.</text>
</comment>
<comment type="catalytic activity">
    <reaction evidence="12">
        <text>(R)-5-phosphomevalonate + ATP = (R)-5-diphosphomevalonate + ADP</text>
        <dbReference type="Rhea" id="RHEA:16341"/>
        <dbReference type="ChEBI" id="CHEBI:30616"/>
        <dbReference type="ChEBI" id="CHEBI:57557"/>
        <dbReference type="ChEBI" id="CHEBI:58146"/>
        <dbReference type="ChEBI" id="CHEBI:456216"/>
        <dbReference type="EC" id="2.7.4.2"/>
    </reaction>
    <physiologicalReaction direction="left-to-right" evidence="12">
        <dbReference type="Rhea" id="RHEA:16342"/>
    </physiologicalReaction>
</comment>
<dbReference type="GO" id="GO:0006696">
    <property type="term" value="P:ergosterol biosynthetic process"/>
    <property type="evidence" value="ECO:0007669"/>
    <property type="project" value="TreeGrafter"/>
</dbReference>
<evidence type="ECO:0000256" key="10">
    <source>
        <dbReference type="ARBA" id="ARBA00023098"/>
    </source>
</evidence>
<evidence type="ECO:0000256" key="1">
    <source>
        <dbReference type="ARBA" id="ARBA00005017"/>
    </source>
</evidence>
<dbReference type="SUPFAM" id="SSF54211">
    <property type="entry name" value="Ribosomal protein S5 domain 2-like"/>
    <property type="match status" value="1"/>
</dbReference>
<keyword evidence="9 13" id="KW-0752">Steroid biosynthesis</keyword>
<dbReference type="PIRSF" id="PIRSF017288">
    <property type="entry name" value="PMK_GHMP_euk"/>
    <property type="match status" value="1"/>
</dbReference>
<dbReference type="InterPro" id="IPR020568">
    <property type="entry name" value="Ribosomal_Su5_D2-typ_SF"/>
</dbReference>
<evidence type="ECO:0000256" key="9">
    <source>
        <dbReference type="ARBA" id="ARBA00022955"/>
    </source>
</evidence>
<dbReference type="Proteomes" id="UP000799118">
    <property type="component" value="Unassembled WGS sequence"/>
</dbReference>
<keyword evidence="8" id="KW-0067">ATP-binding</keyword>
<dbReference type="UniPathway" id="UPA00057">
    <property type="reaction ID" value="UER00099"/>
</dbReference>
<keyword evidence="11 13" id="KW-0753">Steroid metabolism</keyword>
<dbReference type="PANTHER" id="PTHR31814">
    <property type="match status" value="1"/>
</dbReference>
<dbReference type="AlphaFoldDB" id="A0A6A4ILI6"/>
<dbReference type="PANTHER" id="PTHR31814:SF2">
    <property type="entry name" value="PHOSPHOMEVALONATE KINASE"/>
    <property type="match status" value="1"/>
</dbReference>
<keyword evidence="6" id="KW-0547">Nucleotide-binding</keyword>
<dbReference type="GO" id="GO:0005777">
    <property type="term" value="C:peroxisome"/>
    <property type="evidence" value="ECO:0007669"/>
    <property type="project" value="TreeGrafter"/>
</dbReference>
<dbReference type="Gene3D" id="3.30.230.10">
    <property type="match status" value="1"/>
</dbReference>
<gene>
    <name evidence="16" type="ORF">BT96DRAFT_912042</name>
</gene>
<dbReference type="GO" id="GO:0004631">
    <property type="term" value="F:phosphomevalonate kinase activity"/>
    <property type="evidence" value="ECO:0007669"/>
    <property type="project" value="UniProtKB-UniRule"/>
</dbReference>
<evidence type="ECO:0000259" key="14">
    <source>
        <dbReference type="Pfam" id="PF00288"/>
    </source>
</evidence>
<dbReference type="GO" id="GO:0005524">
    <property type="term" value="F:ATP binding"/>
    <property type="evidence" value="ECO:0007669"/>
    <property type="project" value="UniProtKB-UniRule"/>
</dbReference>
<dbReference type="InterPro" id="IPR013750">
    <property type="entry name" value="GHMP_kinase_C_dom"/>
</dbReference>
<protein>
    <recommendedName>
        <fullName evidence="3 13">Phosphomevalonate kinase</fullName>
        <ecNumber evidence="3 13">2.7.4.2</ecNumber>
    </recommendedName>
</protein>
<evidence type="ECO:0000256" key="4">
    <source>
        <dbReference type="ARBA" id="ARBA00022516"/>
    </source>
</evidence>
<evidence type="ECO:0000259" key="15">
    <source>
        <dbReference type="Pfam" id="PF08544"/>
    </source>
</evidence>
<evidence type="ECO:0000256" key="5">
    <source>
        <dbReference type="ARBA" id="ARBA00022679"/>
    </source>
</evidence>
<keyword evidence="17" id="KW-1185">Reference proteome</keyword>
<evidence type="ECO:0000256" key="13">
    <source>
        <dbReference type="PIRNR" id="PIRNR017288"/>
    </source>
</evidence>
<keyword evidence="7 13" id="KW-0418">Kinase</keyword>
<evidence type="ECO:0000313" key="16">
    <source>
        <dbReference type="EMBL" id="KAE9411481.1"/>
    </source>
</evidence>
<organism evidence="16 17">
    <name type="scientific">Gymnopus androsaceus JB14</name>
    <dbReference type="NCBI Taxonomy" id="1447944"/>
    <lineage>
        <taxon>Eukaryota</taxon>
        <taxon>Fungi</taxon>
        <taxon>Dikarya</taxon>
        <taxon>Basidiomycota</taxon>
        <taxon>Agaricomycotina</taxon>
        <taxon>Agaricomycetes</taxon>
        <taxon>Agaricomycetidae</taxon>
        <taxon>Agaricales</taxon>
        <taxon>Marasmiineae</taxon>
        <taxon>Omphalotaceae</taxon>
        <taxon>Gymnopus</taxon>
    </lineage>
</organism>
<keyword evidence="4 13" id="KW-0444">Lipid biosynthesis</keyword>
<keyword evidence="5 13" id="KW-0808">Transferase</keyword>
<sequence length="486" mass="52367">MSMSHSPSTTVVSAPGKVLIAGGYLVLDPAYSGVVVSTSSRFFTVIEPSTSTIQPGLYSLSFDSLPTVQPLEQNTSKNKFVHLALQHTISLACEIQGTAAIQQSFASGLDISIVGDNDFYSQRAQLAALNLPRTLSSLSSIQPFCPQGVTLSDVHKTGLGSSAALITSLVSALLVHLGVIPSSAFLDDHGKERQLAHNLAQFIHCLAQGKVGSGFDVSAAVFGSHLYTRFDPSVIAPLMGDESPKSILPVISPDNASWNHRIQPFQLPPLTRLMLADVDAGSDTPSLVGKVLGWRKEDEARADAVWTNLDKLNQSLASTLLHLSALFSKDRASYVSIVKFICSLQPIQWTADPSFNPCEIEVATAFYQAHNISREIRKCMKEMGELAGVPIEPAEQTKLLDICTSQAGVIGGGVPGAGGYDAVWLLVCEPEECKYEPRPRERVEHVWSNYTELDVSPLSAEESMAKGVRLESIDDVKGLRHATQQI</sequence>
<keyword evidence="10 13" id="KW-0443">Lipid metabolism</keyword>
<dbReference type="EMBL" id="ML769383">
    <property type="protein sequence ID" value="KAE9411481.1"/>
    <property type="molecule type" value="Genomic_DNA"/>
</dbReference>
<evidence type="ECO:0000313" key="17">
    <source>
        <dbReference type="Proteomes" id="UP000799118"/>
    </source>
</evidence>
<evidence type="ECO:0000256" key="3">
    <source>
        <dbReference type="ARBA" id="ARBA00012958"/>
    </source>
</evidence>
<dbReference type="Pfam" id="PF08544">
    <property type="entry name" value="GHMP_kinases_C"/>
    <property type="match status" value="1"/>
</dbReference>
<dbReference type="GO" id="GO:0019287">
    <property type="term" value="P:isopentenyl diphosphate biosynthetic process, mevalonate pathway"/>
    <property type="evidence" value="ECO:0007669"/>
    <property type="project" value="UniProtKB-UniRule"/>
</dbReference>
<evidence type="ECO:0000256" key="8">
    <source>
        <dbReference type="ARBA" id="ARBA00022840"/>
    </source>
</evidence>
<evidence type="ECO:0000256" key="11">
    <source>
        <dbReference type="ARBA" id="ARBA00023221"/>
    </source>
</evidence>
<reference evidence="16" key="1">
    <citation type="journal article" date="2019" name="Environ. Microbiol.">
        <title>Fungal ecological strategies reflected in gene transcription - a case study of two litter decomposers.</title>
        <authorList>
            <person name="Barbi F."/>
            <person name="Kohler A."/>
            <person name="Barry K."/>
            <person name="Baskaran P."/>
            <person name="Daum C."/>
            <person name="Fauchery L."/>
            <person name="Ihrmark K."/>
            <person name="Kuo A."/>
            <person name="LaButti K."/>
            <person name="Lipzen A."/>
            <person name="Morin E."/>
            <person name="Grigoriev I.V."/>
            <person name="Henrissat B."/>
            <person name="Lindahl B."/>
            <person name="Martin F."/>
        </authorList>
    </citation>
    <scope>NUCLEOTIDE SEQUENCE</scope>
    <source>
        <strain evidence="16">JB14</strain>
    </source>
</reference>
<evidence type="ECO:0000256" key="7">
    <source>
        <dbReference type="ARBA" id="ARBA00022777"/>
    </source>
</evidence>
<dbReference type="OrthoDB" id="10262935at2759"/>
<dbReference type="Pfam" id="PF00288">
    <property type="entry name" value="GHMP_kinases_N"/>
    <property type="match status" value="1"/>
</dbReference>